<proteinExistence type="predicted"/>
<organism evidence="1 2">
    <name type="scientific">Mya arenaria</name>
    <name type="common">Soft-shell clam</name>
    <dbReference type="NCBI Taxonomy" id="6604"/>
    <lineage>
        <taxon>Eukaryota</taxon>
        <taxon>Metazoa</taxon>
        <taxon>Spiralia</taxon>
        <taxon>Lophotrochozoa</taxon>
        <taxon>Mollusca</taxon>
        <taxon>Bivalvia</taxon>
        <taxon>Autobranchia</taxon>
        <taxon>Heteroconchia</taxon>
        <taxon>Euheterodonta</taxon>
        <taxon>Imparidentia</taxon>
        <taxon>Neoheterodontei</taxon>
        <taxon>Myida</taxon>
        <taxon>Myoidea</taxon>
        <taxon>Myidae</taxon>
        <taxon>Mya</taxon>
    </lineage>
</organism>
<dbReference type="EMBL" id="CP111019">
    <property type="protein sequence ID" value="WAR12057.1"/>
    <property type="molecule type" value="Genomic_DNA"/>
</dbReference>
<evidence type="ECO:0000313" key="1">
    <source>
        <dbReference type="EMBL" id="WAR12057.1"/>
    </source>
</evidence>
<dbReference type="Proteomes" id="UP001164746">
    <property type="component" value="Chromosome 8"/>
</dbReference>
<sequence length="272" mass="31352">MDKFEKFEINSTAFLRYTHVVEFTAEQDKKCYYFLKKCHPESEPSLLIYHSSISLIIQGKAISPEKIFDRLDVKHAKIDISTTDLKTRKTEKNACKPIIKVKQKSSDRQKVLVEFVQKGDFKGVKSKNTEFMNFECSYDEFISKVDLVLEQFALNQFKTKIEQLRRIREEIANNDISGGQTLKKRKLSIDQTTLRSGKSFHPSTESVHGGESIVLDEMEREVLTDTIRSGEALFRRRGNTTEAQEKYPVLTDEVSDGIFSTDQRIHGCGYRS</sequence>
<accession>A0ABY7ET13</accession>
<keyword evidence="2" id="KW-1185">Reference proteome</keyword>
<protein>
    <submittedName>
        <fullName evidence="1">Uncharacterized protein</fullName>
    </submittedName>
</protein>
<evidence type="ECO:0000313" key="2">
    <source>
        <dbReference type="Proteomes" id="UP001164746"/>
    </source>
</evidence>
<gene>
    <name evidence="1" type="ORF">MAR_026237</name>
</gene>
<reference evidence="1" key="1">
    <citation type="submission" date="2022-11" db="EMBL/GenBank/DDBJ databases">
        <title>Centuries of genome instability and evolution in soft-shell clam transmissible cancer (bioRxiv).</title>
        <authorList>
            <person name="Hart S.F.M."/>
            <person name="Yonemitsu M.A."/>
            <person name="Giersch R.M."/>
            <person name="Beal B.F."/>
            <person name="Arriagada G."/>
            <person name="Davis B.W."/>
            <person name="Ostrander E.A."/>
            <person name="Goff S.P."/>
            <person name="Metzger M.J."/>
        </authorList>
    </citation>
    <scope>NUCLEOTIDE SEQUENCE</scope>
    <source>
        <strain evidence="1">MELC-2E11</strain>
        <tissue evidence="1">Siphon/mantle</tissue>
    </source>
</reference>
<name>A0ABY7ET13_MYAAR</name>